<comment type="caution">
    <text evidence="6">The sequence shown here is derived from an EMBL/GenBank/DDBJ whole genome shotgun (WGS) entry which is preliminary data.</text>
</comment>
<evidence type="ECO:0000256" key="2">
    <source>
        <dbReference type="ARBA" id="ARBA00023015"/>
    </source>
</evidence>
<dbReference type="GO" id="GO:0003700">
    <property type="term" value="F:DNA-binding transcription factor activity"/>
    <property type="evidence" value="ECO:0007669"/>
    <property type="project" value="TreeGrafter"/>
</dbReference>
<protein>
    <submittedName>
        <fullName evidence="6">LacI family DNA-binding transcriptional regulator</fullName>
    </submittedName>
</protein>
<dbReference type="GO" id="GO:0000976">
    <property type="term" value="F:transcription cis-regulatory region binding"/>
    <property type="evidence" value="ECO:0007669"/>
    <property type="project" value="TreeGrafter"/>
</dbReference>
<dbReference type="SUPFAM" id="SSF47413">
    <property type="entry name" value="lambda repressor-like DNA-binding domains"/>
    <property type="match status" value="1"/>
</dbReference>
<accession>A0A940ST40</accession>
<dbReference type="CDD" id="cd01392">
    <property type="entry name" value="HTH_LacI"/>
    <property type="match status" value="1"/>
</dbReference>
<dbReference type="PANTHER" id="PTHR30146">
    <property type="entry name" value="LACI-RELATED TRANSCRIPTIONAL REPRESSOR"/>
    <property type="match status" value="1"/>
</dbReference>
<dbReference type="PANTHER" id="PTHR30146:SF148">
    <property type="entry name" value="HTH-TYPE TRANSCRIPTIONAL REPRESSOR PURR-RELATED"/>
    <property type="match status" value="1"/>
</dbReference>
<dbReference type="SMART" id="SM00354">
    <property type="entry name" value="HTH_LACI"/>
    <property type="match status" value="1"/>
</dbReference>
<dbReference type="InterPro" id="IPR000843">
    <property type="entry name" value="HTH_LacI"/>
</dbReference>
<evidence type="ECO:0000259" key="5">
    <source>
        <dbReference type="PROSITE" id="PS50932"/>
    </source>
</evidence>
<evidence type="ECO:0000256" key="4">
    <source>
        <dbReference type="ARBA" id="ARBA00023163"/>
    </source>
</evidence>
<keyword evidence="2" id="KW-0805">Transcription regulation</keyword>
<proteinExistence type="predicted"/>
<dbReference type="Proteomes" id="UP000674938">
    <property type="component" value="Unassembled WGS sequence"/>
</dbReference>
<keyword evidence="4" id="KW-0804">Transcription</keyword>
<dbReference type="RefSeq" id="WP_209530118.1">
    <property type="nucleotide sequence ID" value="NZ_JAEEGA010000011.1"/>
</dbReference>
<keyword evidence="3 6" id="KW-0238">DNA-binding</keyword>
<dbReference type="InterPro" id="IPR010982">
    <property type="entry name" value="Lambda_DNA-bd_dom_sf"/>
</dbReference>
<evidence type="ECO:0000256" key="1">
    <source>
        <dbReference type="ARBA" id="ARBA00022491"/>
    </source>
</evidence>
<keyword evidence="7" id="KW-1185">Reference proteome</keyword>
<evidence type="ECO:0000256" key="3">
    <source>
        <dbReference type="ARBA" id="ARBA00023125"/>
    </source>
</evidence>
<sequence>MKVTIKDIARLSGVSITTVSQVLNGKGKRFSEETRQKVLKVVAETDYRPDYFAKNMINPQSKTIGVIVPDITDLFFSKVIEGIEMYLNEKGYVILLCDSHHSDEKEEHYMSELMDRAVEGIILATPNSIALDNLLELKQHFSFPYVLLDRGINKREGGNILVDEYAGAYEAVSYLIESGHRRIGMLANDSRFYKMNERADAYRQCLSDHQIVWEEEWVVNNAVTIEGGYLATKELLAKTNVSALFCGNDQMAIGAYRGIYEAGLKIPEDISVIGYDGLDITQYLTPSLTTVYQPAAGIGQAAAEILVDAITGSYHDYPNKMFPTELIKRESVALASQITT</sequence>
<reference evidence="6" key="1">
    <citation type="submission" date="2020-12" db="EMBL/GenBank/DDBJ databases">
        <title>Vagococcus allomyrinae sp. nov. and Enterococcus lavae sp. nov., isolated from the larvae of Allomyrina dichotoma.</title>
        <authorList>
            <person name="Lee S.D."/>
        </authorList>
    </citation>
    <scope>NUCLEOTIDE SEQUENCE</scope>
    <source>
        <strain evidence="6">BWB3-3</strain>
    </source>
</reference>
<dbReference type="Gene3D" id="3.40.50.2300">
    <property type="match status" value="2"/>
</dbReference>
<name>A0A940ST40_9ENTE</name>
<gene>
    <name evidence="6" type="ORF">I6N95_16925</name>
</gene>
<dbReference type="PROSITE" id="PS50932">
    <property type="entry name" value="HTH_LACI_2"/>
    <property type="match status" value="1"/>
</dbReference>
<dbReference type="Pfam" id="PF00356">
    <property type="entry name" value="LacI"/>
    <property type="match status" value="1"/>
</dbReference>
<dbReference type="SUPFAM" id="SSF53822">
    <property type="entry name" value="Periplasmic binding protein-like I"/>
    <property type="match status" value="1"/>
</dbReference>
<keyword evidence="1" id="KW-0678">Repressor</keyword>
<dbReference type="Pfam" id="PF13377">
    <property type="entry name" value="Peripla_BP_3"/>
    <property type="match status" value="1"/>
</dbReference>
<dbReference type="PRINTS" id="PR00036">
    <property type="entry name" value="HTHLACI"/>
</dbReference>
<dbReference type="InterPro" id="IPR028082">
    <property type="entry name" value="Peripla_BP_I"/>
</dbReference>
<organism evidence="6 7">
    <name type="scientific">Vagococcus allomyrinae</name>
    <dbReference type="NCBI Taxonomy" id="2794353"/>
    <lineage>
        <taxon>Bacteria</taxon>
        <taxon>Bacillati</taxon>
        <taxon>Bacillota</taxon>
        <taxon>Bacilli</taxon>
        <taxon>Lactobacillales</taxon>
        <taxon>Enterococcaceae</taxon>
        <taxon>Vagococcus</taxon>
    </lineage>
</organism>
<dbReference type="EMBL" id="JAEEGA010000011">
    <property type="protein sequence ID" value="MBP1042702.1"/>
    <property type="molecule type" value="Genomic_DNA"/>
</dbReference>
<feature type="domain" description="HTH lacI-type" evidence="5">
    <location>
        <begin position="3"/>
        <end position="58"/>
    </location>
</feature>
<dbReference type="Gene3D" id="1.10.260.40">
    <property type="entry name" value="lambda repressor-like DNA-binding domains"/>
    <property type="match status" value="1"/>
</dbReference>
<evidence type="ECO:0000313" key="6">
    <source>
        <dbReference type="EMBL" id="MBP1042702.1"/>
    </source>
</evidence>
<dbReference type="InterPro" id="IPR046335">
    <property type="entry name" value="LacI/GalR-like_sensor"/>
</dbReference>
<dbReference type="PROSITE" id="PS00356">
    <property type="entry name" value="HTH_LACI_1"/>
    <property type="match status" value="1"/>
</dbReference>
<evidence type="ECO:0000313" key="7">
    <source>
        <dbReference type="Proteomes" id="UP000674938"/>
    </source>
</evidence>
<dbReference type="AlphaFoldDB" id="A0A940ST40"/>